<accession>A0A1J5AYL7</accession>
<evidence type="ECO:0008006" key="3">
    <source>
        <dbReference type="Google" id="ProtNLM"/>
    </source>
</evidence>
<dbReference type="AlphaFoldDB" id="A0A1J5AYL7"/>
<gene>
    <name evidence="1" type="ORF">AUK18_00970</name>
</gene>
<dbReference type="Proteomes" id="UP000183605">
    <property type="component" value="Unassembled WGS sequence"/>
</dbReference>
<comment type="caution">
    <text evidence="1">The sequence shown here is derived from an EMBL/GenBank/DDBJ whole genome shotgun (WGS) entry which is preliminary data.</text>
</comment>
<sequence length="182" mass="21490">MNVYLDIDGVIMANDREPARHVHEFLEYVVSKYQAYWLTTHCYGDLSYTTHHLSQWLKPETLKLAAKIRPTDWQVFKTEAIDWKIPFLWFDDQLFDFGKADLVKHRVLDSWIEVDFSRDVDQLQKIVRNFPRPAVSLNWQVAIWPGEINLTSWRNILILLAPAAEVKKEKITTDCILILGYR</sequence>
<protein>
    <recommendedName>
        <fullName evidence="3">FCP1 homology domain-containing protein</fullName>
    </recommendedName>
</protein>
<name>A0A1J5AYL7_9BACT</name>
<organism evidence="1 2">
    <name type="scientific">Candidatus Beckwithbacteria bacterium CG2_30_44_31</name>
    <dbReference type="NCBI Taxonomy" id="1805035"/>
    <lineage>
        <taxon>Bacteria</taxon>
        <taxon>Candidatus Beckwithiibacteriota</taxon>
    </lineage>
</organism>
<evidence type="ECO:0000313" key="1">
    <source>
        <dbReference type="EMBL" id="OIP03947.1"/>
    </source>
</evidence>
<reference evidence="1 2" key="1">
    <citation type="journal article" date="2016" name="Environ. Microbiol.">
        <title>Genomic resolution of a cold subsurface aquifer community provides metabolic insights for novel microbes adapted to high CO concentrations.</title>
        <authorList>
            <person name="Probst A.J."/>
            <person name="Castelle C.J."/>
            <person name="Singh A."/>
            <person name="Brown C.T."/>
            <person name="Anantharaman K."/>
            <person name="Sharon I."/>
            <person name="Hug L.A."/>
            <person name="Burstein D."/>
            <person name="Emerson J.B."/>
            <person name="Thomas B.C."/>
            <person name="Banfield J.F."/>
        </authorList>
    </citation>
    <scope>NUCLEOTIDE SEQUENCE [LARGE SCALE GENOMIC DNA]</scope>
    <source>
        <strain evidence="1">CG2_30_44_31</strain>
    </source>
</reference>
<evidence type="ECO:0000313" key="2">
    <source>
        <dbReference type="Proteomes" id="UP000183605"/>
    </source>
</evidence>
<proteinExistence type="predicted"/>
<dbReference type="EMBL" id="MNXQ01000019">
    <property type="protein sequence ID" value="OIP03947.1"/>
    <property type="molecule type" value="Genomic_DNA"/>
</dbReference>